<dbReference type="GO" id="GO:0005737">
    <property type="term" value="C:cytoplasm"/>
    <property type="evidence" value="ECO:0007669"/>
    <property type="project" value="TreeGrafter"/>
</dbReference>
<evidence type="ECO:0000256" key="1">
    <source>
        <dbReference type="ARBA" id="ARBA00023002"/>
    </source>
</evidence>
<dbReference type="OrthoDB" id="1288315at2759"/>
<dbReference type="Proteomes" id="UP000594638">
    <property type="component" value="Unassembled WGS sequence"/>
</dbReference>
<evidence type="ECO:0000313" key="3">
    <source>
        <dbReference type="Proteomes" id="UP000594638"/>
    </source>
</evidence>
<keyword evidence="1" id="KW-0560">Oxidoreductase</keyword>
<protein>
    <submittedName>
        <fullName evidence="2">Delta(24)-sterol reductase</fullName>
    </submittedName>
</protein>
<sequence>MYTEVGVYYAPGLVLQGELFDEAEAVCQIENFQPQYAVPELTEKNFWRMFDAGLYEHCRREVLGVIFLVEPKVDKKSTPMPKFLVRQYHRRAAFLVQILILLGHPSSRKTIPTTFKAVRTLLEG</sequence>
<dbReference type="InterPro" id="IPR040165">
    <property type="entry name" value="Diminuto-like"/>
</dbReference>
<dbReference type="PANTHER" id="PTHR10801">
    <property type="entry name" value="24-DEHYDROCHOLESTEROL REDUCTASE"/>
    <property type="match status" value="1"/>
</dbReference>
<dbReference type="PANTHER" id="PTHR10801:SF0">
    <property type="entry name" value="DELTA(24)-STEROL REDUCTASE"/>
    <property type="match status" value="1"/>
</dbReference>
<gene>
    <name evidence="2" type="ORF">OLEA9_A033397</name>
</gene>
<comment type="caution">
    <text evidence="2">The sequence shown here is derived from an EMBL/GenBank/DDBJ whole genome shotgun (WGS) entry which is preliminary data.</text>
</comment>
<dbReference type="GO" id="GO:0008202">
    <property type="term" value="P:steroid metabolic process"/>
    <property type="evidence" value="ECO:0007669"/>
    <property type="project" value="TreeGrafter"/>
</dbReference>
<organism evidence="2 3">
    <name type="scientific">Olea europaea subsp. europaea</name>
    <dbReference type="NCBI Taxonomy" id="158383"/>
    <lineage>
        <taxon>Eukaryota</taxon>
        <taxon>Viridiplantae</taxon>
        <taxon>Streptophyta</taxon>
        <taxon>Embryophyta</taxon>
        <taxon>Tracheophyta</taxon>
        <taxon>Spermatophyta</taxon>
        <taxon>Magnoliopsida</taxon>
        <taxon>eudicotyledons</taxon>
        <taxon>Gunneridae</taxon>
        <taxon>Pentapetalae</taxon>
        <taxon>asterids</taxon>
        <taxon>lamiids</taxon>
        <taxon>Lamiales</taxon>
        <taxon>Oleaceae</taxon>
        <taxon>Oleeae</taxon>
        <taxon>Olea</taxon>
    </lineage>
</organism>
<keyword evidence="3" id="KW-1185">Reference proteome</keyword>
<dbReference type="GO" id="GO:0016628">
    <property type="term" value="F:oxidoreductase activity, acting on the CH-CH group of donors, NAD or NADP as acceptor"/>
    <property type="evidence" value="ECO:0007669"/>
    <property type="project" value="TreeGrafter"/>
</dbReference>
<proteinExistence type="predicted"/>
<dbReference type="EMBL" id="CACTIH010002038">
    <property type="protein sequence ID" value="CAA2972087.1"/>
    <property type="molecule type" value="Genomic_DNA"/>
</dbReference>
<dbReference type="GO" id="GO:0016020">
    <property type="term" value="C:membrane"/>
    <property type="evidence" value="ECO:0007669"/>
    <property type="project" value="TreeGrafter"/>
</dbReference>
<dbReference type="AlphaFoldDB" id="A0A8S0R065"/>
<evidence type="ECO:0000313" key="2">
    <source>
        <dbReference type="EMBL" id="CAA2972087.1"/>
    </source>
</evidence>
<reference evidence="2 3" key="1">
    <citation type="submission" date="2019-12" db="EMBL/GenBank/DDBJ databases">
        <authorList>
            <person name="Alioto T."/>
            <person name="Alioto T."/>
            <person name="Gomez Garrido J."/>
        </authorList>
    </citation>
    <scope>NUCLEOTIDE SEQUENCE [LARGE SCALE GENOMIC DNA]</scope>
</reference>
<dbReference type="Gramene" id="OE9A033397T1">
    <property type="protein sequence ID" value="OE9A033397C1"/>
    <property type="gene ID" value="OE9A033397"/>
</dbReference>
<accession>A0A8S0R065</accession>
<name>A0A8S0R065_OLEEU</name>